<gene>
    <name evidence="3" type="ORF">R0H02_03680</name>
</gene>
<dbReference type="PROSITE" id="PS51257">
    <property type="entry name" value="PROKAR_LIPOPROTEIN"/>
    <property type="match status" value="1"/>
</dbReference>
<evidence type="ECO:0000313" key="3">
    <source>
        <dbReference type="EMBL" id="MDV2861568.1"/>
    </source>
</evidence>
<dbReference type="RefSeq" id="WP_229220240.1">
    <property type="nucleotide sequence ID" value="NZ_JAWJAC010000002.1"/>
</dbReference>
<evidence type="ECO:0000256" key="2">
    <source>
        <dbReference type="SAM" id="SignalP"/>
    </source>
</evidence>
<sequence>MMIKSMVSALLFLLVAGCSAPQEMPAQRAQKAKVSPAHSLEMEKLCKQSAAHRYNTDSQDIAVTRFEQFQSSYEMRGVTPRKEGFVCSFDPEGQFLHLSMR</sequence>
<comment type="caution">
    <text evidence="3">The sequence shown here is derived from an EMBL/GenBank/DDBJ whole genome shotgun (WGS) entry which is preliminary data.</text>
</comment>
<protein>
    <submittedName>
        <fullName evidence="3">YsaB family lipoprotein</fullName>
    </submittedName>
</protein>
<accession>A0AB35RI10</accession>
<feature type="signal peptide" evidence="2">
    <location>
        <begin position="1"/>
        <end position="20"/>
    </location>
</feature>
<feature type="chain" id="PRO_5044299048" evidence="2">
    <location>
        <begin position="21"/>
        <end position="101"/>
    </location>
</feature>
<keyword evidence="4" id="KW-1185">Reference proteome</keyword>
<dbReference type="InterPro" id="IPR025728">
    <property type="entry name" value="YsaB-like"/>
</dbReference>
<evidence type="ECO:0000313" key="4">
    <source>
        <dbReference type="Proteomes" id="UP001286589"/>
    </source>
</evidence>
<name>A0AB35RI10_9ENTR</name>
<dbReference type="Pfam" id="PF13983">
    <property type="entry name" value="YsaB"/>
    <property type="match status" value="1"/>
</dbReference>
<dbReference type="AlphaFoldDB" id="A0AB35RI10"/>
<dbReference type="Proteomes" id="UP001286589">
    <property type="component" value="Unassembled WGS sequence"/>
</dbReference>
<organism evidence="3 4">
    <name type="scientific">Phytobacter ursingii</name>
    <dbReference type="NCBI Taxonomy" id="1972431"/>
    <lineage>
        <taxon>Bacteria</taxon>
        <taxon>Pseudomonadati</taxon>
        <taxon>Pseudomonadota</taxon>
        <taxon>Gammaproteobacteria</taxon>
        <taxon>Enterobacterales</taxon>
        <taxon>Enterobacteriaceae</taxon>
        <taxon>Phytobacter</taxon>
    </lineage>
</organism>
<keyword evidence="1 2" id="KW-0732">Signal</keyword>
<evidence type="ECO:0000256" key="1">
    <source>
        <dbReference type="ARBA" id="ARBA00022729"/>
    </source>
</evidence>
<keyword evidence="3" id="KW-0449">Lipoprotein</keyword>
<reference evidence="3 4" key="1">
    <citation type="submission" date="2023-10" db="EMBL/GenBank/DDBJ databases">
        <title>Phytobacter spp. The emergence of a new genus of hospital-origin enterobacteria encoding carbapenemases in Argentina.</title>
        <authorList>
            <person name="Vay C."/>
            <person name="Almuzara M."/>
            <person name="Traglia G.M."/>
            <person name="Campos J."/>
        </authorList>
    </citation>
    <scope>NUCLEOTIDE SEQUENCE [LARGE SCALE GENOMIC DNA]</scope>
    <source>
        <strain evidence="3 4">CVMA36</strain>
    </source>
</reference>
<proteinExistence type="predicted"/>
<dbReference type="EMBL" id="JAWJAC010000002">
    <property type="protein sequence ID" value="MDV2861568.1"/>
    <property type="molecule type" value="Genomic_DNA"/>
</dbReference>